<keyword evidence="3" id="KW-1185">Reference proteome</keyword>
<dbReference type="RefSeq" id="WP_143042215.1">
    <property type="nucleotide sequence ID" value="NZ_FNPF01000004.1"/>
</dbReference>
<organism evidence="2 3">
    <name type="scientific">Citreimonas salinaria</name>
    <dbReference type="NCBI Taxonomy" id="321339"/>
    <lineage>
        <taxon>Bacteria</taxon>
        <taxon>Pseudomonadati</taxon>
        <taxon>Pseudomonadota</taxon>
        <taxon>Alphaproteobacteria</taxon>
        <taxon>Rhodobacterales</taxon>
        <taxon>Roseobacteraceae</taxon>
        <taxon>Citreimonas</taxon>
    </lineage>
</organism>
<gene>
    <name evidence="2" type="ORF">SAMN05444340_104140</name>
</gene>
<proteinExistence type="predicted"/>
<evidence type="ECO:0000313" key="2">
    <source>
        <dbReference type="EMBL" id="SDY18429.1"/>
    </source>
</evidence>
<name>A0A1H3HUP0_9RHOB</name>
<dbReference type="EMBL" id="FNPF01000004">
    <property type="protein sequence ID" value="SDY18429.1"/>
    <property type="molecule type" value="Genomic_DNA"/>
</dbReference>
<accession>A0A1H3HUP0</accession>
<evidence type="ECO:0000313" key="3">
    <source>
        <dbReference type="Proteomes" id="UP000199286"/>
    </source>
</evidence>
<reference evidence="2 3" key="1">
    <citation type="submission" date="2016-10" db="EMBL/GenBank/DDBJ databases">
        <authorList>
            <person name="de Groot N.N."/>
        </authorList>
    </citation>
    <scope>NUCLEOTIDE SEQUENCE [LARGE SCALE GENOMIC DNA]</scope>
    <source>
        <strain evidence="2 3">DSM 26880</strain>
    </source>
</reference>
<sequence>MPNWSDGVPAKQNPGALAGATGADCADDNANRPAKDSRNRVANAIRNFLTLGVSGERAVGLAIILAARLSEEERASIAYAALLGLEEDHAYRIASMAVFGVSAGEVLI</sequence>
<dbReference type="Proteomes" id="UP000199286">
    <property type="component" value="Unassembled WGS sequence"/>
</dbReference>
<feature type="region of interest" description="Disordered" evidence="1">
    <location>
        <begin position="1"/>
        <end position="36"/>
    </location>
</feature>
<dbReference type="AlphaFoldDB" id="A0A1H3HUP0"/>
<protein>
    <submittedName>
        <fullName evidence="2">Uncharacterized protein</fullName>
    </submittedName>
</protein>
<evidence type="ECO:0000256" key="1">
    <source>
        <dbReference type="SAM" id="MobiDB-lite"/>
    </source>
</evidence>